<feature type="region of interest" description="Disordered" evidence="3">
    <location>
        <begin position="1"/>
        <end position="21"/>
    </location>
</feature>
<dbReference type="PANTHER" id="PTHR30612:SF0">
    <property type="entry name" value="CHLOROPLAST PROTEIN-TRANSPORTING ATPASE"/>
    <property type="match status" value="1"/>
</dbReference>
<reference evidence="6" key="1">
    <citation type="journal article" date="2015" name="Proc. Natl. Acad. Sci. U.S.A.">
        <title>Genome sequence of the Asian Tiger mosquito, Aedes albopictus, reveals insights into its biology, genetics, and evolution.</title>
        <authorList>
            <person name="Chen X.G."/>
            <person name="Jiang X."/>
            <person name="Gu J."/>
            <person name="Xu M."/>
            <person name="Wu Y."/>
            <person name="Deng Y."/>
            <person name="Zhang C."/>
            <person name="Bonizzoni M."/>
            <person name="Dermauw W."/>
            <person name="Vontas J."/>
            <person name="Armbruster P."/>
            <person name="Huang X."/>
            <person name="Yang Y."/>
            <person name="Zhang H."/>
            <person name="He W."/>
            <person name="Peng H."/>
            <person name="Liu Y."/>
            <person name="Wu K."/>
            <person name="Chen J."/>
            <person name="Lirakis M."/>
            <person name="Topalis P."/>
            <person name="Van Leeuwen T."/>
            <person name="Hall A.B."/>
            <person name="Jiang X."/>
            <person name="Thorpe C."/>
            <person name="Mueller R.L."/>
            <person name="Sun C."/>
            <person name="Waterhouse R.M."/>
            <person name="Yan G."/>
            <person name="Tu Z.J."/>
            <person name="Fang X."/>
            <person name="James A.A."/>
        </authorList>
    </citation>
    <scope>NUCLEOTIDE SEQUENCE [LARGE SCALE GENOMIC DNA]</scope>
    <source>
        <strain evidence="6">Foshan</strain>
    </source>
</reference>
<dbReference type="GeneID" id="109408862"/>
<dbReference type="EnsemblMetazoa" id="AALFPA23_003472.R3853">
    <property type="protein sequence ID" value="AALFPA23_003472.P3853"/>
    <property type="gene ID" value="AALFPA23_003472"/>
</dbReference>
<dbReference type="InterPro" id="IPR011115">
    <property type="entry name" value="SecA_DEAD"/>
</dbReference>
<keyword evidence="1" id="KW-0653">Protein transport</keyword>
<organism evidence="5 6">
    <name type="scientific">Aedes albopictus</name>
    <name type="common">Asian tiger mosquito</name>
    <name type="synonym">Stegomyia albopicta</name>
    <dbReference type="NCBI Taxonomy" id="7160"/>
    <lineage>
        <taxon>Eukaryota</taxon>
        <taxon>Metazoa</taxon>
        <taxon>Ecdysozoa</taxon>
        <taxon>Arthropoda</taxon>
        <taxon>Hexapoda</taxon>
        <taxon>Insecta</taxon>
        <taxon>Pterygota</taxon>
        <taxon>Neoptera</taxon>
        <taxon>Endopterygota</taxon>
        <taxon>Diptera</taxon>
        <taxon>Nematocera</taxon>
        <taxon>Culicoidea</taxon>
        <taxon>Culicidae</taxon>
        <taxon>Culicinae</taxon>
        <taxon>Aedini</taxon>
        <taxon>Aedes</taxon>
        <taxon>Stegomyia</taxon>
    </lineage>
</organism>
<accession>A0ABM1XWB1</accession>
<evidence type="ECO:0000256" key="1">
    <source>
        <dbReference type="ARBA" id="ARBA00022927"/>
    </source>
</evidence>
<evidence type="ECO:0000256" key="3">
    <source>
        <dbReference type="SAM" id="MobiDB-lite"/>
    </source>
</evidence>
<dbReference type="PANTHER" id="PTHR30612">
    <property type="entry name" value="SECA INNER MEMBRANE COMPONENT OF SEC PROTEIN SECRETION SYSTEM"/>
    <property type="match status" value="1"/>
</dbReference>
<dbReference type="InterPro" id="IPR014018">
    <property type="entry name" value="SecA_motor_DEAD"/>
</dbReference>
<dbReference type="Gene3D" id="3.40.50.300">
    <property type="entry name" value="P-loop containing nucleotide triphosphate hydrolases"/>
    <property type="match status" value="2"/>
</dbReference>
<feature type="compositionally biased region" description="Polar residues" evidence="3">
    <location>
        <begin position="11"/>
        <end position="21"/>
    </location>
</feature>
<protein>
    <recommendedName>
        <fullName evidence="4">SecA family profile domain-containing protein</fullName>
    </recommendedName>
</protein>
<evidence type="ECO:0000256" key="2">
    <source>
        <dbReference type="ARBA" id="ARBA00023010"/>
    </source>
</evidence>
<keyword evidence="6" id="KW-1185">Reference proteome</keyword>
<dbReference type="SUPFAM" id="SSF52540">
    <property type="entry name" value="P-loop containing nucleoside triphosphate hydrolases"/>
    <property type="match status" value="2"/>
</dbReference>
<evidence type="ECO:0000259" key="4">
    <source>
        <dbReference type="PROSITE" id="PS51196"/>
    </source>
</evidence>
<dbReference type="InterPro" id="IPR000185">
    <property type="entry name" value="SecA"/>
</dbReference>
<name>A0ABM1XWB1_AEDAL</name>
<feature type="domain" description="SecA family profile" evidence="4">
    <location>
        <begin position="756"/>
        <end position="1382"/>
    </location>
</feature>
<dbReference type="PROSITE" id="PS51196">
    <property type="entry name" value="SECA_MOTOR_DEAD"/>
    <property type="match status" value="1"/>
</dbReference>
<sequence length="1411" mass="162003">MASVDRDAQSPDGTTSGDNWTILQSDMEASTNEASPDKCLMQRKMLMSPTKDQYIKLRSSSDEGLPYSAKIRYGSTYWKLHGEQRLVTIGSDYVAQVSVEPSAELNSVSDFQQAKKILLGLVITEKVHEDKLRRKICDLASSIQKKLAEHGDECGQCSKSGQLFEIRRLAEKHCYDVGFDFCKEMCSNKSMFCKSLKVDIVMYSAMQNCLRDRSIFLRDDKWAIGLDKEKQMLEDFFKAVMEKHRNLLLGSCSPLMENELKKMDADRFLLLTMADVKIFSDMEFKLKGKVLQEALPVIIRNYIKRIRAFDCSQSLPAVNEIYFYVCKSLIEISTRVESKLAIQNSIAFERTHWKISPDAIITTKTPVEKCLVNQLHMLVVFAACFEPGNPTDTLSIYDRKIKLFKSFTFSQSEQTVWSCMVDAGMICIFRRDFKRIDEFSEMLTTFLQFLVSIGQQTEVQDSMRMVAHIILDFAAVVEQNKFGAEQDEIGKDILRKQLPFICQAIRQSQTDYAGLKDLASVFQDCWTWSKSGFSKLMNKLNGKYLAVHLNELQSKLLHIVLCALDRDVSVDEVTTFFRAFNELAMDLEALSFEWYVRVHNEKICKTLFEKKAIQAQRGPDNDCFLVIEDKYDEFIEICTNEVIPKHYQVEIVKTLLDYIALSLEKRSWNNGVPLTATDQLNVSIALIDAIRTSLFHLKEQPNYPNFMQFYKERTKPFKSIIKECGSISSLTKRLALLKQSFRYTRNQHIIDVDKAIGLFTTLNKNCQEDLLKNAFKLYVGQFEKHIRECNDLEYADKIKRIVRHVKDKICPMETTKWTAGFKQNSIPLILAGVRAVWSVLTTVDSFNTGKFVMSHSLQILTILRLLCVDNKVLGVENHLAQVLTEQGKSLVLGLVATVLALFGHKVEIAYHSEHLAKRDAAQLGDLYDAFAIKSKIYYRTIDDLADERMRSYSEKAWLYVSKCIGIPYESAGIDTQGSADLSNTVLLMNEFDVFLDKHCGLMNYNVFAPEITGLGKIQQKIWEFVQAGREDIECQIESFVQSSSDPDIETLKALIERPGSYKLLSIDHHGPKELMFTNKTFFALQLSEMVKTAKDVHSGHEDYKYSPNCNLDSNGAFQCQKELGEFCSNYYCQYFNAFKYFQLKKDNFVQNVNGFANFGYLPLDFSTFSYAKILDYYPLVLCCTERLEDFKPITQNTLLPSFFGSSKLKFNQQEHFQCLSSPSEWRKAIFTRINDIIKENRSVVVFFGNYTVLKQFSLEFKQQIDRLNELTVITEDSNWERYVHEAGVPRTVTLATREMARAVDFEPSLAVEENGGIHVIQTFFSLMEHSESRYRGRTARMGNAGSYELIVARPHLFTCLMGNDAANSVLSYAQLDKYRKNMTKNLNEQRADYLRSANQKHTMAENFYETI</sequence>
<dbReference type="RefSeq" id="XP_019537779.4">
    <property type="nucleotide sequence ID" value="XM_019682234.4"/>
</dbReference>
<proteinExistence type="predicted"/>
<evidence type="ECO:0000313" key="5">
    <source>
        <dbReference type="EnsemblMetazoa" id="AALFPA23_003472.P3853"/>
    </source>
</evidence>
<keyword evidence="2" id="KW-0811">Translocation</keyword>
<dbReference type="InterPro" id="IPR027417">
    <property type="entry name" value="P-loop_NTPase"/>
</dbReference>
<dbReference type="Pfam" id="PF07517">
    <property type="entry name" value="SecA_DEAD"/>
    <property type="match status" value="1"/>
</dbReference>
<keyword evidence="1" id="KW-0813">Transport</keyword>
<evidence type="ECO:0000313" key="6">
    <source>
        <dbReference type="Proteomes" id="UP000069940"/>
    </source>
</evidence>
<dbReference type="Proteomes" id="UP000069940">
    <property type="component" value="Unassembled WGS sequence"/>
</dbReference>
<reference evidence="5" key="2">
    <citation type="submission" date="2025-05" db="UniProtKB">
        <authorList>
            <consortium name="EnsemblMetazoa"/>
        </authorList>
    </citation>
    <scope>IDENTIFICATION</scope>
    <source>
        <strain evidence="5">Foshan</strain>
    </source>
</reference>